<name>A0AAP1H8T0_BACIU</name>
<sequence length="285" mass="31484">MYSKSALFDFMDYILWIACYHHNGDTPYKLEVKIMSHSQEKIALITGASSQGDIGTAICRKLASQGIHIFFTHWNSNAAWIEEFQQEILRMGVRCEAMKIDLSDAHAAFTIHEKISDKLGYPSILINNAAHSASDNYVSLDAKSLDVHYAVNMRSNFLLCVEFARRFKKSNLISGRIINMTSGQDLGPLPGELAYAATKGAISAFTRSLSQELAPLGITVNAVNPGPTDSTWMTDEIRNFLSPKFPMGRIGTPDDAARMIAFLASDEAEWITGQIIHSEGGFIRG</sequence>
<evidence type="ECO:0000313" key="3">
    <source>
        <dbReference type="EMBL" id="KZD92568.1"/>
    </source>
</evidence>
<proteinExistence type="inferred from homology"/>
<dbReference type="CDD" id="cd05233">
    <property type="entry name" value="SDR_c"/>
    <property type="match status" value="1"/>
</dbReference>
<dbReference type="Gene3D" id="3.40.50.720">
    <property type="entry name" value="NAD(P)-binding Rossmann-like Domain"/>
    <property type="match status" value="1"/>
</dbReference>
<dbReference type="NCBIfam" id="NF009389">
    <property type="entry name" value="PRK12748.1"/>
    <property type="match status" value="1"/>
</dbReference>
<dbReference type="Proteomes" id="UP000076442">
    <property type="component" value="Unassembled WGS sequence"/>
</dbReference>
<dbReference type="InterPro" id="IPR020904">
    <property type="entry name" value="Sc_DH/Rdtase_CS"/>
</dbReference>
<dbReference type="PANTHER" id="PTHR48107:SF7">
    <property type="entry name" value="RE15974P"/>
    <property type="match status" value="1"/>
</dbReference>
<comment type="similarity">
    <text evidence="1">Belongs to the short-chain dehydrogenases/reductases (SDR) family.</text>
</comment>
<protein>
    <submittedName>
        <fullName evidence="3">3-oxoacyl-(Acyl-carrier protein) reductase-like protein</fullName>
    </submittedName>
</protein>
<evidence type="ECO:0000313" key="4">
    <source>
        <dbReference type="Proteomes" id="UP000076442"/>
    </source>
</evidence>
<dbReference type="PROSITE" id="PS00061">
    <property type="entry name" value="ADH_SHORT"/>
    <property type="match status" value="1"/>
</dbReference>
<dbReference type="AlphaFoldDB" id="A0AAP1H8T0"/>
<dbReference type="GO" id="GO:0016614">
    <property type="term" value="F:oxidoreductase activity, acting on CH-OH group of donors"/>
    <property type="evidence" value="ECO:0007669"/>
    <property type="project" value="UniProtKB-ARBA"/>
</dbReference>
<evidence type="ECO:0000256" key="1">
    <source>
        <dbReference type="ARBA" id="ARBA00006484"/>
    </source>
</evidence>
<dbReference type="EMBL" id="LJZV01000009">
    <property type="protein sequence ID" value="KZD92568.1"/>
    <property type="molecule type" value="Genomic_DNA"/>
</dbReference>
<gene>
    <name evidence="3" type="ORF">B4122_1475</name>
</gene>
<dbReference type="InterPro" id="IPR036291">
    <property type="entry name" value="NAD(P)-bd_dom_sf"/>
</dbReference>
<dbReference type="InterPro" id="IPR002347">
    <property type="entry name" value="SDR_fam"/>
</dbReference>
<dbReference type="Pfam" id="PF13561">
    <property type="entry name" value="adh_short_C2"/>
    <property type="match status" value="1"/>
</dbReference>
<dbReference type="PRINTS" id="PR00081">
    <property type="entry name" value="GDHRDH"/>
</dbReference>
<dbReference type="PANTHER" id="PTHR48107">
    <property type="entry name" value="NADPH-DEPENDENT ALDEHYDE REDUCTASE-LIKE PROTEIN, CHLOROPLASTIC-RELATED"/>
    <property type="match status" value="1"/>
</dbReference>
<keyword evidence="2" id="KW-0560">Oxidoreductase</keyword>
<accession>A0AAP1H8T0</accession>
<organism evidence="3 4">
    <name type="scientific">Bacillus subtilis</name>
    <dbReference type="NCBI Taxonomy" id="1423"/>
    <lineage>
        <taxon>Bacteria</taxon>
        <taxon>Bacillati</taxon>
        <taxon>Bacillota</taxon>
        <taxon>Bacilli</taxon>
        <taxon>Bacillales</taxon>
        <taxon>Bacillaceae</taxon>
        <taxon>Bacillus</taxon>
    </lineage>
</organism>
<comment type="caution">
    <text evidence="3">The sequence shown here is derived from an EMBL/GenBank/DDBJ whole genome shotgun (WGS) entry which is preliminary data.</text>
</comment>
<dbReference type="PRINTS" id="PR00080">
    <property type="entry name" value="SDRFAMILY"/>
</dbReference>
<dbReference type="SUPFAM" id="SSF51735">
    <property type="entry name" value="NAD(P)-binding Rossmann-fold domains"/>
    <property type="match status" value="1"/>
</dbReference>
<reference evidence="3 4" key="1">
    <citation type="submission" date="2015-09" db="EMBL/GenBank/DDBJ databases">
        <title>Spore heat resistance.</title>
        <authorList>
            <person name="Boekhorst J."/>
            <person name="Berendsen E.M."/>
            <person name="Wells-Bennik M.H."/>
            <person name="Kuipers O.P."/>
        </authorList>
    </citation>
    <scope>NUCLEOTIDE SEQUENCE [LARGE SCALE GENOMIC DNA]</scope>
    <source>
        <strain evidence="3 4">B4122</strain>
    </source>
</reference>
<evidence type="ECO:0000256" key="2">
    <source>
        <dbReference type="ARBA" id="ARBA00023002"/>
    </source>
</evidence>